<dbReference type="SUPFAM" id="SSF51735">
    <property type="entry name" value="NAD(P)-binding Rossmann-fold domains"/>
    <property type="match status" value="1"/>
</dbReference>
<evidence type="ECO:0000256" key="10">
    <source>
        <dbReference type="ARBA" id="ARBA00038983"/>
    </source>
</evidence>
<dbReference type="InterPro" id="IPR023940">
    <property type="entry name" value="DHDPR_bac"/>
</dbReference>
<evidence type="ECO:0000256" key="1">
    <source>
        <dbReference type="ARBA" id="ARBA00006642"/>
    </source>
</evidence>
<dbReference type="InterPro" id="IPR022663">
    <property type="entry name" value="DapB_C"/>
</dbReference>
<protein>
    <recommendedName>
        <fullName evidence="10">4-hydroxy-tetrahydrodipicolinate reductase</fullName>
        <ecNumber evidence="10">1.17.1.8</ecNumber>
    </recommendedName>
</protein>
<dbReference type="InterPro" id="IPR000846">
    <property type="entry name" value="DapB_N"/>
</dbReference>
<evidence type="ECO:0000256" key="11">
    <source>
        <dbReference type="ARBA" id="ARBA00049080"/>
    </source>
</evidence>
<reference evidence="15" key="1">
    <citation type="submission" date="2018-05" db="EMBL/GenBank/DDBJ databases">
        <authorList>
            <person name="Lanie J.A."/>
            <person name="Ng W.-L."/>
            <person name="Kazmierczak K.M."/>
            <person name="Andrzejewski T.M."/>
            <person name="Davidsen T.M."/>
            <person name="Wayne K.J."/>
            <person name="Tettelin H."/>
            <person name="Glass J.I."/>
            <person name="Rusch D."/>
            <person name="Podicherti R."/>
            <person name="Tsui H.-C.T."/>
            <person name="Winkler M.E."/>
        </authorList>
    </citation>
    <scope>NUCLEOTIDE SEQUENCE</scope>
</reference>
<evidence type="ECO:0000256" key="6">
    <source>
        <dbReference type="ARBA" id="ARBA00023002"/>
    </source>
</evidence>
<keyword evidence="2" id="KW-0963">Cytoplasm</keyword>
<dbReference type="HAMAP" id="MF_00102">
    <property type="entry name" value="DapB"/>
    <property type="match status" value="1"/>
</dbReference>
<feature type="domain" description="Dihydrodipicolinate reductase N-terminal" evidence="13">
    <location>
        <begin position="2"/>
        <end position="122"/>
    </location>
</feature>
<dbReference type="GO" id="GO:0005829">
    <property type="term" value="C:cytosol"/>
    <property type="evidence" value="ECO:0007669"/>
    <property type="project" value="TreeGrafter"/>
</dbReference>
<dbReference type="PANTHER" id="PTHR20836">
    <property type="entry name" value="DIHYDRODIPICOLINATE REDUCTASE"/>
    <property type="match status" value="1"/>
</dbReference>
<sequence length="259" mass="27327">PIRVLVHGPLGKMGSEVIKAIYAAPDIEVVASVDIGYSGEFRHSGQNMIPLSNDLESALRSSKPDVVVDFTNAEGAMSCGEIALGKGVRVVSGSTGLTDENLAKLSHLATEARSGILIAPNFALGMVVLLSLVSKIAPHFEYADIIEAHHEAKIDAPSGTALALAHAMTEHKEFCSNQADIIKLDGTTGGRIKGVGVHSLRQPGRSAHHEVVFGAPGQSLTLRHDVLSRDCYMPGVLTAVRRVSDIEGLVFGLENILGL</sequence>
<accession>A0A382QG40</accession>
<dbReference type="GO" id="GO:0019877">
    <property type="term" value="P:diaminopimelate biosynthetic process"/>
    <property type="evidence" value="ECO:0007669"/>
    <property type="project" value="UniProtKB-KW"/>
</dbReference>
<evidence type="ECO:0000256" key="7">
    <source>
        <dbReference type="ARBA" id="ARBA00023027"/>
    </source>
</evidence>
<feature type="non-terminal residue" evidence="15">
    <location>
        <position position="1"/>
    </location>
</feature>
<dbReference type="InterPro" id="IPR022664">
    <property type="entry name" value="DapB_N_CS"/>
</dbReference>
<evidence type="ECO:0000256" key="9">
    <source>
        <dbReference type="ARBA" id="ARBA00037922"/>
    </source>
</evidence>
<dbReference type="NCBIfam" id="TIGR00036">
    <property type="entry name" value="dapB"/>
    <property type="match status" value="1"/>
</dbReference>
<feature type="domain" description="Dihydrodipicolinate reductase C-terminal" evidence="14">
    <location>
        <begin position="125"/>
        <end position="257"/>
    </location>
</feature>
<dbReference type="Gene3D" id="3.30.360.10">
    <property type="entry name" value="Dihydrodipicolinate Reductase, domain 2"/>
    <property type="match status" value="1"/>
</dbReference>
<dbReference type="SUPFAM" id="SSF55347">
    <property type="entry name" value="Glyceraldehyde-3-phosphate dehydrogenase-like, C-terminal domain"/>
    <property type="match status" value="1"/>
</dbReference>
<dbReference type="EC" id="1.17.1.8" evidence="10"/>
<evidence type="ECO:0000259" key="14">
    <source>
        <dbReference type="Pfam" id="PF05173"/>
    </source>
</evidence>
<evidence type="ECO:0000256" key="4">
    <source>
        <dbReference type="ARBA" id="ARBA00022857"/>
    </source>
</evidence>
<organism evidence="15">
    <name type="scientific">marine metagenome</name>
    <dbReference type="NCBI Taxonomy" id="408172"/>
    <lineage>
        <taxon>unclassified sequences</taxon>
        <taxon>metagenomes</taxon>
        <taxon>ecological metagenomes</taxon>
    </lineage>
</organism>
<evidence type="ECO:0000256" key="8">
    <source>
        <dbReference type="ARBA" id="ARBA00023154"/>
    </source>
</evidence>
<keyword evidence="8" id="KW-0457">Lysine biosynthesis</keyword>
<dbReference type="GO" id="GO:0008839">
    <property type="term" value="F:4-hydroxy-tetrahydrodipicolinate reductase"/>
    <property type="evidence" value="ECO:0007669"/>
    <property type="project" value="UniProtKB-EC"/>
</dbReference>
<keyword evidence="4" id="KW-0521">NADP</keyword>
<name>A0A382QG40_9ZZZZ</name>
<dbReference type="Pfam" id="PF05173">
    <property type="entry name" value="DapB_C"/>
    <property type="match status" value="1"/>
</dbReference>
<dbReference type="EMBL" id="UINC01113989">
    <property type="protein sequence ID" value="SVC83977.1"/>
    <property type="molecule type" value="Genomic_DNA"/>
</dbReference>
<evidence type="ECO:0000256" key="12">
    <source>
        <dbReference type="ARBA" id="ARBA00049396"/>
    </source>
</evidence>
<dbReference type="AlphaFoldDB" id="A0A382QG40"/>
<dbReference type="PROSITE" id="PS01298">
    <property type="entry name" value="DAPB"/>
    <property type="match status" value="1"/>
</dbReference>
<comment type="catalytic activity">
    <reaction evidence="11">
        <text>(S)-2,3,4,5-tetrahydrodipicolinate + NADP(+) + H2O = (2S,4S)-4-hydroxy-2,3,4,5-tetrahydrodipicolinate + NADPH + H(+)</text>
        <dbReference type="Rhea" id="RHEA:35331"/>
        <dbReference type="ChEBI" id="CHEBI:15377"/>
        <dbReference type="ChEBI" id="CHEBI:15378"/>
        <dbReference type="ChEBI" id="CHEBI:16845"/>
        <dbReference type="ChEBI" id="CHEBI:57783"/>
        <dbReference type="ChEBI" id="CHEBI:58349"/>
        <dbReference type="ChEBI" id="CHEBI:67139"/>
        <dbReference type="EC" id="1.17.1.8"/>
    </reaction>
</comment>
<dbReference type="PIRSF" id="PIRSF000161">
    <property type="entry name" value="DHPR"/>
    <property type="match status" value="1"/>
</dbReference>
<comment type="pathway">
    <text evidence="9">Amino-acid biosynthesis; L-lysine biosynthesis via DAP pathway; (S)-tetrahydrodipicolinate from L-aspartate: step 4/4.</text>
</comment>
<keyword evidence="3" id="KW-0028">Amino-acid biosynthesis</keyword>
<evidence type="ECO:0000259" key="13">
    <source>
        <dbReference type="Pfam" id="PF01113"/>
    </source>
</evidence>
<evidence type="ECO:0000313" key="15">
    <source>
        <dbReference type="EMBL" id="SVC83977.1"/>
    </source>
</evidence>
<dbReference type="CDD" id="cd02274">
    <property type="entry name" value="DHDPR_N"/>
    <property type="match status" value="1"/>
</dbReference>
<evidence type="ECO:0000256" key="3">
    <source>
        <dbReference type="ARBA" id="ARBA00022605"/>
    </source>
</evidence>
<dbReference type="GO" id="GO:0009089">
    <property type="term" value="P:lysine biosynthetic process via diaminopimelate"/>
    <property type="evidence" value="ECO:0007669"/>
    <property type="project" value="InterPro"/>
</dbReference>
<evidence type="ECO:0000256" key="5">
    <source>
        <dbReference type="ARBA" id="ARBA00022915"/>
    </source>
</evidence>
<proteinExistence type="inferred from homology"/>
<gene>
    <name evidence="15" type="ORF">METZ01_LOCUS336831</name>
</gene>
<keyword evidence="7" id="KW-0520">NAD</keyword>
<keyword evidence="5" id="KW-0220">Diaminopimelate biosynthesis</keyword>
<comment type="catalytic activity">
    <reaction evidence="12">
        <text>(S)-2,3,4,5-tetrahydrodipicolinate + NAD(+) + H2O = (2S,4S)-4-hydroxy-2,3,4,5-tetrahydrodipicolinate + NADH + H(+)</text>
        <dbReference type="Rhea" id="RHEA:35323"/>
        <dbReference type="ChEBI" id="CHEBI:15377"/>
        <dbReference type="ChEBI" id="CHEBI:15378"/>
        <dbReference type="ChEBI" id="CHEBI:16845"/>
        <dbReference type="ChEBI" id="CHEBI:57540"/>
        <dbReference type="ChEBI" id="CHEBI:57945"/>
        <dbReference type="ChEBI" id="CHEBI:67139"/>
        <dbReference type="EC" id="1.17.1.8"/>
    </reaction>
</comment>
<dbReference type="Gene3D" id="3.40.50.720">
    <property type="entry name" value="NAD(P)-binding Rossmann-like Domain"/>
    <property type="match status" value="1"/>
</dbReference>
<dbReference type="Pfam" id="PF01113">
    <property type="entry name" value="DapB_N"/>
    <property type="match status" value="1"/>
</dbReference>
<evidence type="ECO:0000256" key="2">
    <source>
        <dbReference type="ARBA" id="ARBA00022490"/>
    </source>
</evidence>
<keyword evidence="6" id="KW-0560">Oxidoreductase</keyword>
<dbReference type="InterPro" id="IPR036291">
    <property type="entry name" value="NAD(P)-bd_dom_sf"/>
</dbReference>
<dbReference type="PANTHER" id="PTHR20836:SF0">
    <property type="entry name" value="4-HYDROXY-TETRAHYDRODIPICOLINATE REDUCTASE 1, CHLOROPLASTIC-RELATED"/>
    <property type="match status" value="1"/>
</dbReference>
<comment type="similarity">
    <text evidence="1">Belongs to the DapB family.</text>
</comment>
<dbReference type="FunFam" id="3.30.360.10:FF:000009">
    <property type="entry name" value="4-hydroxy-tetrahydrodipicolinate reductase"/>
    <property type="match status" value="1"/>
</dbReference>